<reference evidence="2 3" key="1">
    <citation type="submission" date="2024-03" db="EMBL/GenBank/DDBJ databases">
        <title>The Acrasis kona genome and developmental transcriptomes reveal deep origins of eukaryotic multicellular pathways.</title>
        <authorList>
            <person name="Sheikh S."/>
            <person name="Fu C.-J."/>
            <person name="Brown M.W."/>
            <person name="Baldauf S.L."/>
        </authorList>
    </citation>
    <scope>NUCLEOTIDE SEQUENCE [LARGE SCALE GENOMIC DNA]</scope>
    <source>
        <strain evidence="2 3">ATCC MYA-3509</strain>
    </source>
</reference>
<dbReference type="EMBL" id="JAOPGA020000734">
    <property type="protein sequence ID" value="KAL0481143.1"/>
    <property type="molecule type" value="Genomic_DNA"/>
</dbReference>
<accession>A0AAW2YWV6</accession>
<evidence type="ECO:0000313" key="2">
    <source>
        <dbReference type="EMBL" id="KAL0481938.1"/>
    </source>
</evidence>
<dbReference type="EMBL" id="JAOPGA020000797">
    <property type="protein sequence ID" value="KAL0481938.1"/>
    <property type="molecule type" value="Genomic_DNA"/>
</dbReference>
<keyword evidence="3" id="KW-1185">Reference proteome</keyword>
<name>A0AAW2YWV6_9EUKA</name>
<evidence type="ECO:0000313" key="1">
    <source>
        <dbReference type="EMBL" id="KAL0481143.1"/>
    </source>
</evidence>
<organism evidence="2 3">
    <name type="scientific">Acrasis kona</name>
    <dbReference type="NCBI Taxonomy" id="1008807"/>
    <lineage>
        <taxon>Eukaryota</taxon>
        <taxon>Discoba</taxon>
        <taxon>Heterolobosea</taxon>
        <taxon>Tetramitia</taxon>
        <taxon>Eutetramitia</taxon>
        <taxon>Acrasidae</taxon>
        <taxon>Acrasis</taxon>
    </lineage>
</organism>
<evidence type="ECO:0000313" key="3">
    <source>
        <dbReference type="Proteomes" id="UP001431209"/>
    </source>
</evidence>
<dbReference type="AlphaFoldDB" id="A0AAW2YWV6"/>
<sequence>MSKQALSRSKEVLSLYRKIIKIADRYHSIDPTHELISEEEKQNMTLHNPDLVTRVDQMIVMNAIQQFRDNMDEKNPEIIDLMIKRGYEEIISINRIMNDYSRESWYTSTQNKSTKDITQVLTPLAEKLQNEQNQQPEVQVPLIKHEKEKIKMIK</sequence>
<comment type="caution">
    <text evidence="2">The sequence shown here is derived from an EMBL/GenBank/DDBJ whole genome shotgun (WGS) entry which is preliminary data.</text>
</comment>
<protein>
    <submittedName>
        <fullName evidence="2">LYR motif-containing protein</fullName>
    </submittedName>
</protein>
<gene>
    <name evidence="2" type="ORF">AKO1_011355</name>
    <name evidence="1" type="ORF">AKO1_012598</name>
</gene>
<proteinExistence type="predicted"/>
<dbReference type="Proteomes" id="UP001431209">
    <property type="component" value="Unassembled WGS sequence"/>
</dbReference>